<dbReference type="InterPro" id="IPR050397">
    <property type="entry name" value="Env_Response_Regulators"/>
</dbReference>
<evidence type="ECO:0000259" key="4">
    <source>
        <dbReference type="PROSITE" id="PS50042"/>
    </source>
</evidence>
<dbReference type="Proteomes" id="UP000092839">
    <property type="component" value="Chromosome"/>
</dbReference>
<dbReference type="Gene3D" id="2.60.120.10">
    <property type="entry name" value="Jelly Rolls"/>
    <property type="match status" value="1"/>
</dbReference>
<dbReference type="GO" id="GO:0005829">
    <property type="term" value="C:cytosol"/>
    <property type="evidence" value="ECO:0007669"/>
    <property type="project" value="TreeGrafter"/>
</dbReference>
<dbReference type="KEGG" id="bic:LMTR13_09275"/>
<dbReference type="Gene3D" id="1.10.10.10">
    <property type="entry name" value="Winged helix-like DNA-binding domain superfamily/Winged helix DNA-binding domain"/>
    <property type="match status" value="1"/>
</dbReference>
<keyword evidence="3" id="KW-0804">Transcription</keyword>
<evidence type="ECO:0000256" key="1">
    <source>
        <dbReference type="ARBA" id="ARBA00023015"/>
    </source>
</evidence>
<dbReference type="GO" id="GO:0003700">
    <property type="term" value="F:DNA-binding transcription factor activity"/>
    <property type="evidence" value="ECO:0007669"/>
    <property type="project" value="TreeGrafter"/>
</dbReference>
<evidence type="ECO:0000313" key="5">
    <source>
        <dbReference type="EMBL" id="ANW00331.1"/>
    </source>
</evidence>
<dbReference type="InterPro" id="IPR012318">
    <property type="entry name" value="HTH_CRP"/>
</dbReference>
<dbReference type="Pfam" id="PF13545">
    <property type="entry name" value="HTH_Crp_2"/>
    <property type="match status" value="1"/>
</dbReference>
<keyword evidence="2" id="KW-0238">DNA-binding</keyword>
<dbReference type="PANTHER" id="PTHR24567">
    <property type="entry name" value="CRP FAMILY TRANSCRIPTIONAL REGULATORY PROTEIN"/>
    <property type="match status" value="1"/>
</dbReference>
<evidence type="ECO:0000256" key="3">
    <source>
        <dbReference type="ARBA" id="ARBA00023163"/>
    </source>
</evidence>
<organism evidence="5 6">
    <name type="scientific">Bradyrhizobium icense</name>
    <dbReference type="NCBI Taxonomy" id="1274631"/>
    <lineage>
        <taxon>Bacteria</taxon>
        <taxon>Pseudomonadati</taxon>
        <taxon>Pseudomonadota</taxon>
        <taxon>Alphaproteobacteria</taxon>
        <taxon>Hyphomicrobiales</taxon>
        <taxon>Nitrobacteraceae</taxon>
        <taxon>Bradyrhizobium</taxon>
    </lineage>
</organism>
<gene>
    <name evidence="5" type="ORF">LMTR13_09275</name>
</gene>
<dbReference type="SMART" id="SM00100">
    <property type="entry name" value="cNMP"/>
    <property type="match status" value="1"/>
</dbReference>
<dbReference type="PANTHER" id="PTHR24567:SF74">
    <property type="entry name" value="HTH-TYPE TRANSCRIPTIONAL REGULATOR ARCR"/>
    <property type="match status" value="1"/>
</dbReference>
<dbReference type="Pfam" id="PF00027">
    <property type="entry name" value="cNMP_binding"/>
    <property type="match status" value="1"/>
</dbReference>
<keyword evidence="1" id="KW-0805">Transcription regulation</keyword>
<dbReference type="GO" id="GO:0003677">
    <property type="term" value="F:DNA binding"/>
    <property type="evidence" value="ECO:0007669"/>
    <property type="project" value="UniProtKB-KW"/>
</dbReference>
<feature type="domain" description="Cyclic nucleotide-binding" evidence="4">
    <location>
        <begin position="59"/>
        <end position="150"/>
    </location>
</feature>
<protein>
    <recommendedName>
        <fullName evidence="4">Cyclic nucleotide-binding domain-containing protein</fullName>
    </recommendedName>
</protein>
<evidence type="ECO:0000313" key="6">
    <source>
        <dbReference type="Proteomes" id="UP000092839"/>
    </source>
</evidence>
<dbReference type="InterPro" id="IPR000595">
    <property type="entry name" value="cNMP-bd_dom"/>
</dbReference>
<proteinExistence type="predicted"/>
<evidence type="ECO:0000256" key="2">
    <source>
        <dbReference type="ARBA" id="ARBA00023125"/>
    </source>
</evidence>
<accession>A0A1B1UC66</accession>
<dbReference type="InterPro" id="IPR036388">
    <property type="entry name" value="WH-like_DNA-bd_sf"/>
</dbReference>
<dbReference type="STRING" id="1274631.LMTR13_09275"/>
<dbReference type="InterPro" id="IPR018490">
    <property type="entry name" value="cNMP-bd_dom_sf"/>
</dbReference>
<dbReference type="InterPro" id="IPR014710">
    <property type="entry name" value="RmlC-like_jellyroll"/>
</dbReference>
<reference evidence="5 6" key="1">
    <citation type="submission" date="2016-07" db="EMBL/GenBank/DDBJ databases">
        <title>Complete genome sequence of Bradyrhizobium icense LMTR 13T, a potential inoculant strain isolated from lima bean (Phaseolus lunatus) in Peru.</title>
        <authorList>
            <person name="Ormeno-Orrillo E."/>
            <person name="Duran D."/>
            <person name="Rogel M.A."/>
            <person name="Rey L."/>
            <person name="Imperial J."/>
            <person name="Ruiz-Argueso T."/>
            <person name="Martinez-Romero E."/>
        </authorList>
    </citation>
    <scope>NUCLEOTIDE SEQUENCE [LARGE SCALE GENOMIC DNA]</scope>
    <source>
        <strain evidence="5 6">LMTR 13</strain>
    </source>
</reference>
<dbReference type="SUPFAM" id="SSF46785">
    <property type="entry name" value="Winged helix' DNA-binding domain"/>
    <property type="match status" value="1"/>
</dbReference>
<dbReference type="AlphaFoldDB" id="A0A1B1UC66"/>
<dbReference type="PROSITE" id="PS50042">
    <property type="entry name" value="CNMP_BINDING_3"/>
    <property type="match status" value="1"/>
</dbReference>
<keyword evidence="6" id="KW-1185">Reference proteome</keyword>
<sequence length="317" mass="35061">MTRLPSRTFRDQIQRLSPITLGQEEIMLSEYQMMADISNRPMTGRQGLDDTAWHPSNGLLGQLSSDCHEAVLARVTRVPIARRQALLERNVRLRFAYFIESGAASLFAKAGADRTQVEIRTLGAGDFVGIPLVLGGAISPHRCTVQVAGDALRINADDLVTLIEALPELRKLLLTYVHSALIHSSQLVACNTRHTLRERLARWLLVASDRLQSNDIALTHDVLGRAIAVRRAGVTTEMGRMEQAGLIRRHRGRISIINRPGLENASCSCYRVLRVSAKAWQHSPISSGSPNVGRIACEVTSEPITRLETLERTTLQP</sequence>
<dbReference type="EMBL" id="CP016428">
    <property type="protein sequence ID" value="ANW00331.1"/>
    <property type="molecule type" value="Genomic_DNA"/>
</dbReference>
<dbReference type="InterPro" id="IPR036390">
    <property type="entry name" value="WH_DNA-bd_sf"/>
</dbReference>
<name>A0A1B1UC66_9BRAD</name>
<dbReference type="CDD" id="cd00038">
    <property type="entry name" value="CAP_ED"/>
    <property type="match status" value="1"/>
</dbReference>
<dbReference type="SUPFAM" id="SSF51206">
    <property type="entry name" value="cAMP-binding domain-like"/>
    <property type="match status" value="1"/>
</dbReference>